<evidence type="ECO:0000256" key="1">
    <source>
        <dbReference type="ARBA" id="ARBA00004651"/>
    </source>
</evidence>
<evidence type="ECO:0000256" key="10">
    <source>
        <dbReference type="ARBA" id="ARBA00023098"/>
    </source>
</evidence>
<evidence type="ECO:0000256" key="7">
    <source>
        <dbReference type="ARBA" id="ARBA00022692"/>
    </source>
</evidence>
<keyword evidence="5 12" id="KW-0997">Cell inner membrane</keyword>
<evidence type="ECO:0000256" key="5">
    <source>
        <dbReference type="ARBA" id="ARBA00022519"/>
    </source>
</evidence>
<organism evidence="13 14">
    <name type="scientific">Citrobacter werkmanii</name>
    <dbReference type="NCBI Taxonomy" id="67827"/>
    <lineage>
        <taxon>Bacteria</taxon>
        <taxon>Pseudomonadati</taxon>
        <taxon>Pseudomonadota</taxon>
        <taxon>Gammaproteobacteria</taxon>
        <taxon>Enterobacterales</taxon>
        <taxon>Enterobacteriaceae</taxon>
        <taxon>Citrobacter</taxon>
        <taxon>Citrobacter freundii complex</taxon>
    </lineage>
</organism>
<comment type="subunit">
    <text evidence="12">Heterodimer of ArnE and ArnF.</text>
</comment>
<keyword evidence="10 12" id="KW-0443">Lipid metabolism</keyword>
<dbReference type="GO" id="GO:0005886">
    <property type="term" value="C:plasma membrane"/>
    <property type="evidence" value="ECO:0007669"/>
    <property type="project" value="UniProtKB-SubCell"/>
</dbReference>
<dbReference type="InterPro" id="IPR000390">
    <property type="entry name" value="Small_drug/metabolite_transptr"/>
</dbReference>
<evidence type="ECO:0000313" key="13">
    <source>
        <dbReference type="EMBL" id="HAT7590396.1"/>
    </source>
</evidence>
<dbReference type="HAMAP" id="MF_00538">
    <property type="entry name" value="Flippase_ArnF"/>
    <property type="match status" value="1"/>
</dbReference>
<evidence type="ECO:0000256" key="3">
    <source>
        <dbReference type="ARBA" id="ARBA00022475"/>
    </source>
</evidence>
<comment type="pathway">
    <text evidence="12">Bacterial outer membrane biogenesis; lipopolysaccharide biosynthesis.</text>
</comment>
<keyword evidence="11 12" id="KW-0472">Membrane</keyword>
<reference evidence="13" key="2">
    <citation type="submission" date="2020-11" db="EMBL/GenBank/DDBJ databases">
        <authorList>
            <consortium name="NCBI Pathogen Detection Project"/>
        </authorList>
    </citation>
    <scope>NUCLEOTIDE SEQUENCE</scope>
    <source>
        <strain evidence="13">RS189</strain>
    </source>
</reference>
<dbReference type="NCBIfam" id="NF002816">
    <property type="entry name" value="PRK02971.1-2"/>
    <property type="match status" value="1"/>
</dbReference>
<evidence type="ECO:0000256" key="8">
    <source>
        <dbReference type="ARBA" id="ARBA00022985"/>
    </source>
</evidence>
<gene>
    <name evidence="12" type="primary">arnF</name>
    <name evidence="13" type="ORF">JAW44_000085</name>
</gene>
<protein>
    <recommendedName>
        <fullName evidence="12">Probable 4-amino-4-deoxy-L-arabinose-phosphoundecaprenol flippase subunit ArnF</fullName>
        <shortName evidence="12">L-Ara4N-phosphoundecaprenol flippase subunit ArnF</shortName>
    </recommendedName>
    <alternativeName>
        <fullName evidence="12">Undecaprenyl phosphate-aminoarabinose flippase subunit ArnF</fullName>
    </alternativeName>
</protein>
<reference evidence="13" key="1">
    <citation type="journal article" date="2018" name="Genome Biol.">
        <title>SKESA: strategic k-mer extension for scrupulous assemblies.</title>
        <authorList>
            <person name="Souvorov A."/>
            <person name="Agarwala R."/>
            <person name="Lipman D.J."/>
        </authorList>
    </citation>
    <scope>NUCLEOTIDE SEQUENCE</scope>
    <source>
        <strain evidence="13">RS189</strain>
    </source>
</reference>
<proteinExistence type="inferred from homology"/>
<dbReference type="GO" id="GO:0009245">
    <property type="term" value="P:lipid A biosynthetic process"/>
    <property type="evidence" value="ECO:0007669"/>
    <property type="project" value="UniProtKB-UniRule"/>
</dbReference>
<dbReference type="Gene3D" id="1.10.3730.20">
    <property type="match status" value="1"/>
</dbReference>
<keyword evidence="2 12" id="KW-0813">Transport</keyword>
<evidence type="ECO:0000313" key="14">
    <source>
        <dbReference type="Proteomes" id="UP000867745"/>
    </source>
</evidence>
<sequence>MGIFWGLCSVIITSAAQLSLGFAMDNLPPMLQPLKFLSAVFALNAGALALFSGLAGYLLSVICWHKALHQLALSKAYALLSLSYVLVWVASMILPGWQGTFSVKALVGVLCIMAGLMTIFLPADKHRR</sequence>
<dbReference type="GO" id="GO:0009103">
    <property type="term" value="P:lipopolysaccharide biosynthetic process"/>
    <property type="evidence" value="ECO:0007669"/>
    <property type="project" value="UniProtKB-UniRule"/>
</dbReference>
<dbReference type="AlphaFoldDB" id="A0AA37Z4K3"/>
<evidence type="ECO:0000256" key="12">
    <source>
        <dbReference type="HAMAP-Rule" id="MF_00538"/>
    </source>
</evidence>
<evidence type="ECO:0000256" key="4">
    <source>
        <dbReference type="ARBA" id="ARBA00022516"/>
    </source>
</evidence>
<comment type="caution">
    <text evidence="12">Lacks conserved residue(s) required for the propagation of feature annotation.</text>
</comment>
<dbReference type="PANTHER" id="PTHR30561:SF9">
    <property type="entry name" value="4-AMINO-4-DEOXY-L-ARABINOSE-PHOSPHOUNDECAPRENOL FLIPPASE SUBUNIT ARNF-RELATED"/>
    <property type="match status" value="1"/>
</dbReference>
<feature type="transmembrane region" description="Helical" evidence="12">
    <location>
        <begin position="37"/>
        <end position="64"/>
    </location>
</feature>
<keyword evidence="9 12" id="KW-1133">Transmembrane helix</keyword>
<comment type="subcellular location">
    <subcellularLocation>
        <location evidence="12">Cell inner membrane</location>
        <topology evidence="12">Multi-pass membrane protein</topology>
    </subcellularLocation>
    <subcellularLocation>
        <location evidence="1">Cell membrane</location>
        <topology evidence="1">Multi-pass membrane protein</topology>
    </subcellularLocation>
</comment>
<evidence type="ECO:0000256" key="6">
    <source>
        <dbReference type="ARBA" id="ARBA00022556"/>
    </source>
</evidence>
<dbReference type="RefSeq" id="WP_042307124.1">
    <property type="nucleotide sequence ID" value="NZ_CP084372.1"/>
</dbReference>
<comment type="function">
    <text evidence="12">Translocates 4-amino-4-deoxy-L-arabinose-phosphoundecaprenol (alpha-L-Ara4N-phosphoundecaprenol) from the cytoplasmic to the periplasmic side of the inner membrane.</text>
</comment>
<dbReference type="InterPro" id="IPR022832">
    <property type="entry name" value="Flippase_ArnF"/>
</dbReference>
<keyword evidence="4 12" id="KW-0444">Lipid biosynthesis</keyword>
<dbReference type="GO" id="GO:1901505">
    <property type="term" value="F:carbohydrate derivative transmembrane transporter activity"/>
    <property type="evidence" value="ECO:0007669"/>
    <property type="project" value="InterPro"/>
</dbReference>
<feature type="transmembrane region" description="Helical" evidence="12">
    <location>
        <begin position="103"/>
        <end position="123"/>
    </location>
</feature>
<dbReference type="EMBL" id="DACUGV010000001">
    <property type="protein sequence ID" value="HAT7590396.1"/>
    <property type="molecule type" value="Genomic_DNA"/>
</dbReference>
<name>A0AA37Z4K3_9ENTR</name>
<dbReference type="PANTHER" id="PTHR30561">
    <property type="entry name" value="SMR FAMILY PROTON-DEPENDENT DRUG EFFLUX TRANSPORTER SUGE"/>
    <property type="match status" value="1"/>
</dbReference>
<keyword evidence="6 12" id="KW-0441">Lipid A biosynthesis</keyword>
<comment type="similarity">
    <text evidence="12">Belongs to the ArnF family.</text>
</comment>
<evidence type="ECO:0000256" key="11">
    <source>
        <dbReference type="ARBA" id="ARBA00023136"/>
    </source>
</evidence>
<accession>A0AA37Z4K3</accession>
<evidence type="ECO:0000256" key="2">
    <source>
        <dbReference type="ARBA" id="ARBA00022448"/>
    </source>
</evidence>
<keyword evidence="7 12" id="KW-0812">Transmembrane</keyword>
<comment type="caution">
    <text evidence="13">The sequence shown here is derived from an EMBL/GenBank/DDBJ whole genome shotgun (WGS) entry which is preliminary data.</text>
</comment>
<keyword evidence="3 12" id="KW-1003">Cell membrane</keyword>
<dbReference type="Proteomes" id="UP000867745">
    <property type="component" value="Unassembled WGS sequence"/>
</dbReference>
<evidence type="ECO:0000256" key="9">
    <source>
        <dbReference type="ARBA" id="ARBA00022989"/>
    </source>
</evidence>
<feature type="transmembrane region" description="Helical" evidence="12">
    <location>
        <begin position="76"/>
        <end position="97"/>
    </location>
</feature>
<keyword evidence="8 12" id="KW-0448">Lipopolysaccharide biosynthesis</keyword>